<evidence type="ECO:0000313" key="1">
    <source>
        <dbReference type="EMBL" id="MCP8937641.1"/>
    </source>
</evidence>
<sequence length="310" mass="32367">MNAPARPCWHASVLRRLREAAGEPADRAACRLGALAAAFGAEGAPPGDAIWRWSRLAPGGSPVEIVWRPGRAGIGWTSEVAPPATPEVRRLDRALALAARFGFAGFDAEALAGIARAQAEGGLAWGAWLGGRHAPEGDALKLYAEIPQRAGELAGAGVRADWPETGELRMVGVSAAGVEYYWRVERCAPHVVYRAAEAVGATRLLPEAAALLGELRDAPPAEALAGPRLGLSLAFDADGKPLALSLFLGASRAGLRAPDDLRRLGRRAGDPLGGAFERLWRDGMVRPSVLGLALTAQGIGLQVGWAPCPA</sequence>
<dbReference type="Proteomes" id="UP001205890">
    <property type="component" value="Unassembled WGS sequence"/>
</dbReference>
<keyword evidence="2" id="KW-1185">Reference proteome</keyword>
<evidence type="ECO:0000313" key="2">
    <source>
        <dbReference type="Proteomes" id="UP001205890"/>
    </source>
</evidence>
<name>A0ABT1L9K8_9HYPH</name>
<comment type="caution">
    <text evidence="1">The sequence shown here is derived from an EMBL/GenBank/DDBJ whole genome shotgun (WGS) entry which is preliminary data.</text>
</comment>
<protein>
    <submittedName>
        <fullName evidence="1">Uncharacterized protein</fullName>
    </submittedName>
</protein>
<organism evidence="1 2">
    <name type="scientific">Alsobacter ponti</name>
    <dbReference type="NCBI Taxonomy" id="2962936"/>
    <lineage>
        <taxon>Bacteria</taxon>
        <taxon>Pseudomonadati</taxon>
        <taxon>Pseudomonadota</taxon>
        <taxon>Alphaproteobacteria</taxon>
        <taxon>Hyphomicrobiales</taxon>
        <taxon>Alsobacteraceae</taxon>
        <taxon>Alsobacter</taxon>
    </lineage>
</organism>
<accession>A0ABT1L9K8</accession>
<dbReference type="EMBL" id="JANCLU010000002">
    <property type="protein sequence ID" value="MCP8937641.1"/>
    <property type="molecule type" value="Genomic_DNA"/>
</dbReference>
<reference evidence="1 2" key="1">
    <citation type="submission" date="2022-07" db="EMBL/GenBank/DDBJ databases">
        <authorList>
            <person name="Li W.-J."/>
            <person name="Deng Q.-Q."/>
        </authorList>
    </citation>
    <scope>NUCLEOTIDE SEQUENCE [LARGE SCALE GENOMIC DNA]</scope>
    <source>
        <strain evidence="1 2">SYSU M60028</strain>
    </source>
</reference>
<proteinExistence type="predicted"/>
<gene>
    <name evidence="1" type="ORF">NK718_03880</name>
</gene>
<dbReference type="RefSeq" id="WP_254738799.1">
    <property type="nucleotide sequence ID" value="NZ_JANCLU010000002.1"/>
</dbReference>